<sequence length="424" mass="44959">MADPLANSYYAASVDRPAPHPALEGQLSADVCVVGGGFTGLSAALACAEAGLDTVLLEAEVAGFGASGRNGGQLIPGLNKSGPELVAMLGKAHAEALYRLALSARERVHDRIARHAIDCDLRAGHFHVAAKPAHFAAFAEECAFVNRLLGYEDAVLVPPAEVSRYLAVDGYHGGIYVQSGGHFHPLKYALGLARAAEAAGVRLFEHSRVTSVADGVPATVRTATGKVRAGRVILACDAMMADLSPDAGRFTMPVLNYNIATEPLGEERARALIPSGAAVSDSRFVLNYFRISADNRLIFAGGEKYTPKPPADIAGFVRPHMLRLFPQLADARIDYAWGGAVGITRNRLPQFGQRGNLLFAHGFSGLGALLTTLAGDLLAEAVQGKRDRFDLFARIPHRPFPGGKLLRTPLYVLGMAYAAASDRL</sequence>
<dbReference type="EMBL" id="JBHRSU010000003">
    <property type="protein sequence ID" value="MFC3099851.1"/>
    <property type="molecule type" value="Genomic_DNA"/>
</dbReference>
<dbReference type="PANTHER" id="PTHR13847">
    <property type="entry name" value="SARCOSINE DEHYDROGENASE-RELATED"/>
    <property type="match status" value="1"/>
</dbReference>
<protein>
    <submittedName>
        <fullName evidence="3">NAD(P)/FAD-dependent oxidoreductase</fullName>
        <ecNumber evidence="3">1.-.-.-</ecNumber>
    </submittedName>
</protein>
<keyword evidence="4" id="KW-1185">Reference proteome</keyword>
<feature type="domain" description="FAD dependent oxidoreductase" evidence="2">
    <location>
        <begin position="30"/>
        <end position="380"/>
    </location>
</feature>
<evidence type="ECO:0000313" key="4">
    <source>
        <dbReference type="Proteomes" id="UP001595378"/>
    </source>
</evidence>
<evidence type="ECO:0000256" key="1">
    <source>
        <dbReference type="ARBA" id="ARBA00023002"/>
    </source>
</evidence>
<gene>
    <name evidence="3" type="ORF">ACFODK_02990</name>
</gene>
<dbReference type="SUPFAM" id="SSF51905">
    <property type="entry name" value="FAD/NAD(P)-binding domain"/>
    <property type="match status" value="1"/>
</dbReference>
<dbReference type="PANTHER" id="PTHR13847:SF281">
    <property type="entry name" value="FAD DEPENDENT OXIDOREDUCTASE DOMAIN-CONTAINING PROTEIN"/>
    <property type="match status" value="1"/>
</dbReference>
<organism evidence="3 4">
    <name type="scientific">Alteraurantiacibacter lauratis</name>
    <dbReference type="NCBI Taxonomy" id="2054627"/>
    <lineage>
        <taxon>Bacteria</taxon>
        <taxon>Pseudomonadati</taxon>
        <taxon>Pseudomonadota</taxon>
        <taxon>Alphaproteobacteria</taxon>
        <taxon>Sphingomonadales</taxon>
        <taxon>Erythrobacteraceae</taxon>
        <taxon>Alteraurantiacibacter</taxon>
    </lineage>
</organism>
<proteinExistence type="predicted"/>
<dbReference type="Pfam" id="PF01266">
    <property type="entry name" value="DAO"/>
    <property type="match status" value="1"/>
</dbReference>
<dbReference type="Gene3D" id="3.30.9.10">
    <property type="entry name" value="D-Amino Acid Oxidase, subunit A, domain 2"/>
    <property type="match status" value="1"/>
</dbReference>
<evidence type="ECO:0000259" key="2">
    <source>
        <dbReference type="Pfam" id="PF01266"/>
    </source>
</evidence>
<keyword evidence="1 3" id="KW-0560">Oxidoreductase</keyword>
<accession>A0ABV7EDA5</accession>
<name>A0ABV7EDA5_9SPHN</name>
<dbReference type="Gene3D" id="3.50.50.60">
    <property type="entry name" value="FAD/NAD(P)-binding domain"/>
    <property type="match status" value="1"/>
</dbReference>
<dbReference type="GO" id="GO:0016491">
    <property type="term" value="F:oxidoreductase activity"/>
    <property type="evidence" value="ECO:0007669"/>
    <property type="project" value="UniProtKB-KW"/>
</dbReference>
<dbReference type="InterPro" id="IPR006076">
    <property type="entry name" value="FAD-dep_OxRdtase"/>
</dbReference>
<dbReference type="EC" id="1.-.-.-" evidence="3"/>
<dbReference type="RefSeq" id="WP_336918597.1">
    <property type="nucleotide sequence ID" value="NZ_JBANRN010000005.1"/>
</dbReference>
<comment type="caution">
    <text evidence="3">The sequence shown here is derived from an EMBL/GenBank/DDBJ whole genome shotgun (WGS) entry which is preliminary data.</text>
</comment>
<evidence type="ECO:0000313" key="3">
    <source>
        <dbReference type="EMBL" id="MFC3099851.1"/>
    </source>
</evidence>
<reference evidence="4" key="1">
    <citation type="journal article" date="2019" name="Int. J. Syst. Evol. Microbiol.">
        <title>The Global Catalogue of Microorganisms (GCM) 10K type strain sequencing project: providing services to taxonomists for standard genome sequencing and annotation.</title>
        <authorList>
            <consortium name="The Broad Institute Genomics Platform"/>
            <consortium name="The Broad Institute Genome Sequencing Center for Infectious Disease"/>
            <person name="Wu L."/>
            <person name="Ma J."/>
        </authorList>
    </citation>
    <scope>NUCLEOTIDE SEQUENCE [LARGE SCALE GENOMIC DNA]</scope>
    <source>
        <strain evidence="4">KCTC 52606</strain>
    </source>
</reference>
<dbReference type="InterPro" id="IPR036188">
    <property type="entry name" value="FAD/NAD-bd_sf"/>
</dbReference>
<dbReference type="Proteomes" id="UP001595378">
    <property type="component" value="Unassembled WGS sequence"/>
</dbReference>